<evidence type="ECO:0000256" key="1">
    <source>
        <dbReference type="SAM" id="MobiDB-lite"/>
    </source>
</evidence>
<name>A0A450Y1N9_9GAMM</name>
<feature type="region of interest" description="Disordered" evidence="1">
    <location>
        <begin position="45"/>
        <end position="75"/>
    </location>
</feature>
<evidence type="ECO:0000313" key="3">
    <source>
        <dbReference type="EMBL" id="VFK35453.1"/>
    </source>
</evidence>
<accession>A0A450Y1N9</accession>
<proteinExistence type="predicted"/>
<evidence type="ECO:0000313" key="2">
    <source>
        <dbReference type="EMBL" id="VFK26131.1"/>
    </source>
</evidence>
<organism evidence="3">
    <name type="scientific">Candidatus Kentrum sp. MB</name>
    <dbReference type="NCBI Taxonomy" id="2138164"/>
    <lineage>
        <taxon>Bacteria</taxon>
        <taxon>Pseudomonadati</taxon>
        <taxon>Pseudomonadota</taxon>
        <taxon>Gammaproteobacteria</taxon>
        <taxon>Candidatus Kentrum</taxon>
    </lineage>
</organism>
<reference evidence="3" key="1">
    <citation type="submission" date="2019-02" db="EMBL/GenBank/DDBJ databases">
        <authorList>
            <person name="Gruber-Vodicka R. H."/>
            <person name="Seah K. B. B."/>
        </authorList>
    </citation>
    <scope>NUCLEOTIDE SEQUENCE</scope>
    <source>
        <strain evidence="2">BECK_BZ197</strain>
        <strain evidence="4">BECK_BZ198</strain>
        <strain evidence="3">BECK_BZ199</strain>
    </source>
</reference>
<feature type="compositionally biased region" description="Polar residues" evidence="1">
    <location>
        <begin position="66"/>
        <end position="75"/>
    </location>
</feature>
<gene>
    <name evidence="2" type="ORF">BECKMB1821G_GA0114241_101830</name>
    <name evidence="4" type="ORF">BECKMB1821H_GA0114242_11334</name>
    <name evidence="3" type="ORF">BECKMB1821I_GA0114274_11194</name>
</gene>
<dbReference type="EMBL" id="CAADGH010000133">
    <property type="protein sequence ID" value="VFK77397.1"/>
    <property type="molecule type" value="Genomic_DNA"/>
</dbReference>
<dbReference type="EMBL" id="CAADFQ010000119">
    <property type="protein sequence ID" value="VFK35453.1"/>
    <property type="molecule type" value="Genomic_DNA"/>
</dbReference>
<evidence type="ECO:0000313" key="4">
    <source>
        <dbReference type="EMBL" id="VFK77397.1"/>
    </source>
</evidence>
<dbReference type="EMBL" id="CAADFO010000018">
    <property type="protein sequence ID" value="VFK26131.1"/>
    <property type="molecule type" value="Genomic_DNA"/>
</dbReference>
<protein>
    <submittedName>
        <fullName evidence="3">Uncharacterized protein</fullName>
    </submittedName>
</protein>
<sequence>MPNGEIAQIRKIRHQISAEFGHDVHKLAAYLREVEKELRQSGQFRFEAQSDSPATSKPNLPPDLSPDSQGPQCAQ</sequence>
<dbReference type="AlphaFoldDB" id="A0A450Y1N9"/>
<feature type="compositionally biased region" description="Polar residues" evidence="1">
    <location>
        <begin position="49"/>
        <end position="58"/>
    </location>
</feature>